<dbReference type="OrthoDB" id="9800877at2"/>
<dbReference type="Proteomes" id="UP000183002">
    <property type="component" value="Unassembled WGS sequence"/>
</dbReference>
<organism evidence="1 2">
    <name type="scientific">Pseudorhodobacter antarcticus</name>
    <dbReference type="NCBI Taxonomy" id="1077947"/>
    <lineage>
        <taxon>Bacteria</taxon>
        <taxon>Pseudomonadati</taxon>
        <taxon>Pseudomonadota</taxon>
        <taxon>Alphaproteobacteria</taxon>
        <taxon>Rhodobacterales</taxon>
        <taxon>Paracoccaceae</taxon>
        <taxon>Pseudorhodobacter</taxon>
    </lineage>
</organism>
<dbReference type="PANTHER" id="PTHR37936">
    <property type="entry name" value="TRANSPOSASE INSC FOR INSERTION ELEMENT IS2A-RELATED"/>
    <property type="match status" value="1"/>
</dbReference>
<dbReference type="GO" id="GO:0004803">
    <property type="term" value="F:transposase activity"/>
    <property type="evidence" value="ECO:0007669"/>
    <property type="project" value="InterPro"/>
</dbReference>
<dbReference type="GO" id="GO:0043565">
    <property type="term" value="F:sequence-specific DNA binding"/>
    <property type="evidence" value="ECO:0007669"/>
    <property type="project" value="InterPro"/>
</dbReference>
<dbReference type="RefSeq" id="WP_050518370.1">
    <property type="nucleotide sequence ID" value="NZ_FOCO01000070.1"/>
</dbReference>
<reference evidence="1 2" key="1">
    <citation type="submission" date="2016-10" db="EMBL/GenBank/DDBJ databases">
        <authorList>
            <person name="de Groot N.N."/>
        </authorList>
    </citation>
    <scope>NUCLEOTIDE SEQUENCE [LARGE SCALE GENOMIC DNA]</scope>
    <source>
        <strain evidence="1 2">CGMCC 1.10836</strain>
    </source>
</reference>
<dbReference type="NCBIfam" id="NF047595">
    <property type="entry name" value="IS66_ISRel24_TnpA"/>
    <property type="match status" value="1"/>
</dbReference>
<dbReference type="EMBL" id="FOCO01000070">
    <property type="protein sequence ID" value="SEO24397.1"/>
    <property type="molecule type" value="Genomic_DNA"/>
</dbReference>
<dbReference type="GO" id="GO:0006313">
    <property type="term" value="P:DNA transposition"/>
    <property type="evidence" value="ECO:0007669"/>
    <property type="project" value="InterPro"/>
</dbReference>
<dbReference type="SUPFAM" id="SSF48295">
    <property type="entry name" value="TrpR-like"/>
    <property type="match status" value="1"/>
</dbReference>
<dbReference type="STRING" id="1077947.SAMN05216227_10708"/>
<proteinExistence type="predicted"/>
<dbReference type="InterPro" id="IPR002514">
    <property type="entry name" value="Transposase_8"/>
</dbReference>
<evidence type="ECO:0000313" key="2">
    <source>
        <dbReference type="Proteomes" id="UP000183002"/>
    </source>
</evidence>
<gene>
    <name evidence="1" type="ORF">SAMN05216227_10708</name>
</gene>
<protein>
    <submittedName>
        <fullName evidence="1">Transposase</fullName>
    </submittedName>
</protein>
<accession>A0A1H8N461</accession>
<dbReference type="InterPro" id="IPR010921">
    <property type="entry name" value="Trp_repressor/repl_initiator"/>
</dbReference>
<sequence>MSDGVEGFDGRFEVVERPRGNRRWPNDVKVRIVAESFQPGVRVVDVARGYQIIPHQLSDWRRQAREGLLVLSAEVMGQAGEARVSNFVPITVEAEAEAAPPPERHDVADGIIDIQIGDDIVMRVPGGVAVDRAVALVCALRGGAA</sequence>
<name>A0A1H8N461_9RHOB</name>
<dbReference type="PANTHER" id="PTHR37936:SF3">
    <property type="entry name" value="TRANSPOSASE INSC FOR INSERTION ELEMENT IS2A-RELATED"/>
    <property type="match status" value="1"/>
</dbReference>
<evidence type="ECO:0000313" key="1">
    <source>
        <dbReference type="EMBL" id="SEO24397.1"/>
    </source>
</evidence>
<dbReference type="AlphaFoldDB" id="A0A1H8N461"/>
<keyword evidence="2" id="KW-1185">Reference proteome</keyword>
<dbReference type="Pfam" id="PF01527">
    <property type="entry name" value="HTH_Tnp_1"/>
    <property type="match status" value="1"/>
</dbReference>